<keyword evidence="3" id="KW-0378">Hydrolase</keyword>
<dbReference type="RefSeq" id="WP_093410787.1">
    <property type="nucleotide sequence ID" value="NZ_FOVL01000020.1"/>
</dbReference>
<keyword evidence="6" id="KW-1185">Reference proteome</keyword>
<dbReference type="PROSITE" id="PS51257">
    <property type="entry name" value="PROKAR_LIPOPROTEIN"/>
    <property type="match status" value="1"/>
</dbReference>
<dbReference type="InterPro" id="IPR016071">
    <property type="entry name" value="Staphylococal_nuclease_OB-fold"/>
</dbReference>
<evidence type="ECO:0000313" key="6">
    <source>
        <dbReference type="Proteomes" id="UP000199153"/>
    </source>
</evidence>
<keyword evidence="2 5" id="KW-0255">Endonuclease</keyword>
<dbReference type="PROSITE" id="PS50830">
    <property type="entry name" value="TNASE_3"/>
    <property type="match status" value="1"/>
</dbReference>
<gene>
    <name evidence="5" type="ORF">SAMN05660413_02805</name>
</gene>
<evidence type="ECO:0000256" key="2">
    <source>
        <dbReference type="ARBA" id="ARBA00022759"/>
    </source>
</evidence>
<dbReference type="SUPFAM" id="SSF50199">
    <property type="entry name" value="Staphylococcal nuclease"/>
    <property type="match status" value="1"/>
</dbReference>
<dbReference type="STRING" id="287099.SAMN05660413_02805"/>
<dbReference type="GO" id="GO:0016787">
    <property type="term" value="F:hydrolase activity"/>
    <property type="evidence" value="ECO:0007669"/>
    <property type="project" value="UniProtKB-KW"/>
</dbReference>
<dbReference type="Gene3D" id="2.40.50.90">
    <property type="match status" value="1"/>
</dbReference>
<reference evidence="5 6" key="1">
    <citation type="submission" date="2016-10" db="EMBL/GenBank/DDBJ databases">
        <authorList>
            <person name="de Groot N.N."/>
        </authorList>
    </citation>
    <scope>NUCLEOTIDE SEQUENCE [LARGE SCALE GENOMIC DNA]</scope>
    <source>
        <strain evidence="5 6">DSM 17794</strain>
    </source>
</reference>
<name>A0A1I5CCW0_9FLAO</name>
<dbReference type="PANTHER" id="PTHR12302:SF3">
    <property type="entry name" value="SERINE_THREONINE-PROTEIN KINASE 31"/>
    <property type="match status" value="1"/>
</dbReference>
<feature type="domain" description="TNase-like" evidence="4">
    <location>
        <begin position="54"/>
        <end position="179"/>
    </location>
</feature>
<dbReference type="OrthoDB" id="9805504at2"/>
<protein>
    <submittedName>
        <fullName evidence="5">Endonuclease YncB, thermonuclease family</fullName>
    </submittedName>
</protein>
<evidence type="ECO:0000256" key="3">
    <source>
        <dbReference type="ARBA" id="ARBA00022801"/>
    </source>
</evidence>
<accession>A0A1I5CCW0</accession>
<dbReference type="GO" id="GO:0004519">
    <property type="term" value="F:endonuclease activity"/>
    <property type="evidence" value="ECO:0007669"/>
    <property type="project" value="UniProtKB-KW"/>
</dbReference>
<dbReference type="SMART" id="SM00318">
    <property type="entry name" value="SNc"/>
    <property type="match status" value="1"/>
</dbReference>
<dbReference type="EMBL" id="FOVL01000020">
    <property type="protein sequence ID" value="SFN84481.1"/>
    <property type="molecule type" value="Genomic_DNA"/>
</dbReference>
<dbReference type="Pfam" id="PF00565">
    <property type="entry name" value="SNase"/>
    <property type="match status" value="1"/>
</dbReference>
<evidence type="ECO:0000256" key="1">
    <source>
        <dbReference type="ARBA" id="ARBA00022722"/>
    </source>
</evidence>
<sequence length="189" mass="21471">MINLKPLLLSLLIILSACKRTVSERNTSPHSNVEENIIGSEAEKDDENLPSGKIALKGKIMCIVDGDKAELLYKGEFPLMIRFEHIDAPEKRGSQAYGNKAKRILSDLCFGQEVTLITDGEFDMGGRIIGELINEEGVNVNKEMVRLGYAWHYKKYSDDISYDKLEKEARNNKRGLWQEPNPIAPWDFR</sequence>
<evidence type="ECO:0000313" key="5">
    <source>
        <dbReference type="EMBL" id="SFN84481.1"/>
    </source>
</evidence>
<dbReference type="PANTHER" id="PTHR12302">
    <property type="entry name" value="EBNA2 BINDING PROTEIN P100"/>
    <property type="match status" value="1"/>
</dbReference>
<dbReference type="Proteomes" id="UP000199153">
    <property type="component" value="Unassembled WGS sequence"/>
</dbReference>
<organism evidence="5 6">
    <name type="scientific">Salegentibacter flavus</name>
    <dbReference type="NCBI Taxonomy" id="287099"/>
    <lineage>
        <taxon>Bacteria</taxon>
        <taxon>Pseudomonadati</taxon>
        <taxon>Bacteroidota</taxon>
        <taxon>Flavobacteriia</taxon>
        <taxon>Flavobacteriales</taxon>
        <taxon>Flavobacteriaceae</taxon>
        <taxon>Salegentibacter</taxon>
    </lineage>
</organism>
<proteinExistence type="predicted"/>
<dbReference type="AlphaFoldDB" id="A0A1I5CCW0"/>
<keyword evidence="1" id="KW-0540">Nuclease</keyword>
<dbReference type="InterPro" id="IPR035437">
    <property type="entry name" value="SNase_OB-fold_sf"/>
</dbReference>
<evidence type="ECO:0000259" key="4">
    <source>
        <dbReference type="PROSITE" id="PS50830"/>
    </source>
</evidence>